<dbReference type="HOGENOM" id="CLU_026019_0_0_1"/>
<dbReference type="STRING" id="215243.A0A0D2E385"/>
<dbReference type="AlphaFoldDB" id="A0A0D2E385"/>
<dbReference type="EMBL" id="KN847336">
    <property type="protein sequence ID" value="KIW42254.1"/>
    <property type="molecule type" value="Genomic_DNA"/>
</dbReference>
<feature type="compositionally biased region" description="Low complexity" evidence="1">
    <location>
        <begin position="483"/>
        <end position="492"/>
    </location>
</feature>
<dbReference type="OrthoDB" id="412402at2759"/>
<dbReference type="InterPro" id="IPR022025">
    <property type="entry name" value="Amidoligase_2"/>
</dbReference>
<protein>
    <submittedName>
        <fullName evidence="2">Uncharacterized protein</fullName>
    </submittedName>
</protein>
<name>A0A0D2E385_9EURO</name>
<accession>A0A0D2E385</accession>
<evidence type="ECO:0000313" key="3">
    <source>
        <dbReference type="Proteomes" id="UP000053342"/>
    </source>
</evidence>
<evidence type="ECO:0000256" key="1">
    <source>
        <dbReference type="SAM" id="MobiDB-lite"/>
    </source>
</evidence>
<keyword evidence="3" id="KW-1185">Reference proteome</keyword>
<dbReference type="Pfam" id="PF12224">
    <property type="entry name" value="Amidoligase_2"/>
    <property type="match status" value="1"/>
</dbReference>
<reference evidence="2 3" key="1">
    <citation type="submission" date="2015-01" db="EMBL/GenBank/DDBJ databases">
        <title>The Genome Sequence of Exophiala oligosperma CBS72588.</title>
        <authorList>
            <consortium name="The Broad Institute Genomics Platform"/>
            <person name="Cuomo C."/>
            <person name="de Hoog S."/>
            <person name="Gorbushina A."/>
            <person name="Stielow B."/>
            <person name="Teixiera M."/>
            <person name="Abouelleil A."/>
            <person name="Chapman S.B."/>
            <person name="Priest M."/>
            <person name="Young S.K."/>
            <person name="Wortman J."/>
            <person name="Nusbaum C."/>
            <person name="Birren B."/>
        </authorList>
    </citation>
    <scope>NUCLEOTIDE SEQUENCE [LARGE SCALE GENOMIC DNA]</scope>
    <source>
        <strain evidence="2 3">CBS 72588</strain>
    </source>
</reference>
<dbReference type="GeneID" id="27357892"/>
<dbReference type="VEuPathDB" id="FungiDB:PV06_05818"/>
<dbReference type="RefSeq" id="XP_016262470.1">
    <property type="nucleotide sequence ID" value="XM_016406866.1"/>
</dbReference>
<feature type="compositionally biased region" description="Acidic residues" evidence="1">
    <location>
        <begin position="469"/>
        <end position="482"/>
    </location>
</feature>
<feature type="region of interest" description="Disordered" evidence="1">
    <location>
        <begin position="469"/>
        <end position="501"/>
    </location>
</feature>
<dbReference type="PANTHER" id="PTHR36847:SF1">
    <property type="entry name" value="AMIDOLIGASE ENZYME"/>
    <property type="match status" value="1"/>
</dbReference>
<gene>
    <name evidence="2" type="ORF">PV06_05818</name>
</gene>
<dbReference type="PANTHER" id="PTHR36847">
    <property type="entry name" value="AMIDOLIGASE ENZYME"/>
    <property type="match status" value="1"/>
</dbReference>
<sequence>MSDAPKTLPLTFGVEIEVLFAVNYDLMQIREPSTPLLTLLRRNRRPDPRDQLTDFDGEDDERILQAAGILRRRGLDFIVHQPHDYIPEGDSKAWPLFNNWGLTAEAAVIYPGHKVQIATWSNHRILDLEGWHFRGLELISPILDVPNPQASNGESESLSQVNKYLELITKRTAANSPYLFMGHPKTTSIHVHIGLRPSATGQVAIPLHVLRHLAWIILTFEDTITLLHHPERHGYSGTKSQSHARPNRSGYAARLGEVDSPHVCQPFDPVKALFQIFDLNMTNEDEALQELRRITCGTRSWSGESSYYRDFFVNFSNIVRSEGWRKKATVEFRQHHGTLDEKDIDEWIIFVTALVRAAERKAYQAATPEDTPMPELPGSLYGASVDDLPLLMEEMSKYANILNTPRRSLKLLFDLLDLGIERRQYWWARAVKFQSVLRASSRYQEDSHIRSLCTGLPCLRDCEGWGEGELDEPPWDMEEGDSSGDSSGLGMSTPRSSSSND</sequence>
<dbReference type="Proteomes" id="UP000053342">
    <property type="component" value="Unassembled WGS sequence"/>
</dbReference>
<evidence type="ECO:0000313" key="2">
    <source>
        <dbReference type="EMBL" id="KIW42254.1"/>
    </source>
</evidence>
<organism evidence="2 3">
    <name type="scientific">Exophiala oligosperma</name>
    <dbReference type="NCBI Taxonomy" id="215243"/>
    <lineage>
        <taxon>Eukaryota</taxon>
        <taxon>Fungi</taxon>
        <taxon>Dikarya</taxon>
        <taxon>Ascomycota</taxon>
        <taxon>Pezizomycotina</taxon>
        <taxon>Eurotiomycetes</taxon>
        <taxon>Chaetothyriomycetidae</taxon>
        <taxon>Chaetothyriales</taxon>
        <taxon>Herpotrichiellaceae</taxon>
        <taxon>Exophiala</taxon>
    </lineage>
</organism>
<proteinExistence type="predicted"/>